<evidence type="ECO:0000313" key="2">
    <source>
        <dbReference type="EMBL" id="RVW93517.1"/>
    </source>
</evidence>
<organism evidence="2 3">
    <name type="scientific">Vitis vinifera</name>
    <name type="common">Grape</name>
    <dbReference type="NCBI Taxonomy" id="29760"/>
    <lineage>
        <taxon>Eukaryota</taxon>
        <taxon>Viridiplantae</taxon>
        <taxon>Streptophyta</taxon>
        <taxon>Embryophyta</taxon>
        <taxon>Tracheophyta</taxon>
        <taxon>Spermatophyta</taxon>
        <taxon>Magnoliopsida</taxon>
        <taxon>eudicotyledons</taxon>
        <taxon>Gunneridae</taxon>
        <taxon>Pentapetalae</taxon>
        <taxon>rosids</taxon>
        <taxon>Vitales</taxon>
        <taxon>Vitaceae</taxon>
        <taxon>Viteae</taxon>
        <taxon>Vitis</taxon>
    </lineage>
</organism>
<dbReference type="PANTHER" id="PTHR48475:SF2">
    <property type="entry name" value="RIBONUCLEASE H"/>
    <property type="match status" value="1"/>
</dbReference>
<dbReference type="AlphaFoldDB" id="A0A438IA39"/>
<gene>
    <name evidence="2" type="ORF">CK203_035122</name>
</gene>
<dbReference type="EMBL" id="QGNW01000129">
    <property type="protein sequence ID" value="RVW93517.1"/>
    <property type="molecule type" value="Genomic_DNA"/>
</dbReference>
<name>A0A438IA39_VITVI</name>
<protein>
    <recommendedName>
        <fullName evidence="1">Integrase zinc-binding domain-containing protein</fullName>
    </recommendedName>
</protein>
<evidence type="ECO:0000259" key="1">
    <source>
        <dbReference type="Pfam" id="PF17921"/>
    </source>
</evidence>
<accession>A0A438IA39</accession>
<dbReference type="PANTHER" id="PTHR48475">
    <property type="entry name" value="RIBONUCLEASE H"/>
    <property type="match status" value="1"/>
</dbReference>
<reference evidence="2 3" key="1">
    <citation type="journal article" date="2018" name="PLoS Genet.">
        <title>Population sequencing reveals clonal diversity and ancestral inbreeding in the grapevine cultivar Chardonnay.</title>
        <authorList>
            <person name="Roach M.J."/>
            <person name="Johnson D.L."/>
            <person name="Bohlmann J."/>
            <person name="van Vuuren H.J."/>
            <person name="Jones S.J."/>
            <person name="Pretorius I.S."/>
            <person name="Schmidt S.A."/>
            <person name="Borneman A.R."/>
        </authorList>
    </citation>
    <scope>NUCLEOTIDE SEQUENCE [LARGE SCALE GENOMIC DNA]</scope>
    <source>
        <strain evidence="3">cv. Chardonnay</strain>
        <tissue evidence="2">Leaf</tissue>
    </source>
</reference>
<dbReference type="Proteomes" id="UP000288805">
    <property type="component" value="Unassembled WGS sequence"/>
</dbReference>
<proteinExistence type="predicted"/>
<sequence length="198" mass="22481">MSLYLMKVWDTLKQLNGRAIKKIPRAENIQVDALARIVVSLPIREAILLLIHLLTTPSIAKSPVCSTSEESQEWTSAIKKYLRTRSLPEESKHAHRIRVQAACFTLIEDCLYKQSFGGPYLRCLDRSKVQYVLAELHEGVCGNHSGSQSLAHRAHSQGYYWPTMKQDAEAYVKKCDKCQRYAPILHMPSETLNLITSP</sequence>
<dbReference type="InterPro" id="IPR041588">
    <property type="entry name" value="Integrase_H2C2"/>
</dbReference>
<feature type="domain" description="Integrase zinc-binding" evidence="1">
    <location>
        <begin position="125"/>
        <end position="182"/>
    </location>
</feature>
<dbReference type="Gene3D" id="1.10.340.70">
    <property type="match status" value="1"/>
</dbReference>
<comment type="caution">
    <text evidence="2">The sequence shown here is derived from an EMBL/GenBank/DDBJ whole genome shotgun (WGS) entry which is preliminary data.</text>
</comment>
<evidence type="ECO:0000313" key="3">
    <source>
        <dbReference type="Proteomes" id="UP000288805"/>
    </source>
</evidence>
<dbReference type="Pfam" id="PF17921">
    <property type="entry name" value="Integrase_H2C2"/>
    <property type="match status" value="1"/>
</dbReference>